<protein>
    <submittedName>
        <fullName evidence="1">Uncharacterized protein</fullName>
    </submittedName>
</protein>
<evidence type="ECO:0000313" key="2">
    <source>
        <dbReference type="Proteomes" id="UP000728185"/>
    </source>
</evidence>
<gene>
    <name evidence="1" type="ORF">FBUS_01699</name>
</gene>
<keyword evidence="2" id="KW-1185">Reference proteome</keyword>
<accession>A0A8E0VM13</accession>
<evidence type="ECO:0000313" key="1">
    <source>
        <dbReference type="EMBL" id="KAA0195630.1"/>
    </source>
</evidence>
<dbReference type="Proteomes" id="UP000728185">
    <property type="component" value="Unassembled WGS sequence"/>
</dbReference>
<sequence>MLRHTCFNTSRPPDIRLRSVLLICQSGAISASRIFEIR</sequence>
<organism evidence="1 2">
    <name type="scientific">Fasciolopsis buskii</name>
    <dbReference type="NCBI Taxonomy" id="27845"/>
    <lineage>
        <taxon>Eukaryota</taxon>
        <taxon>Metazoa</taxon>
        <taxon>Spiralia</taxon>
        <taxon>Lophotrochozoa</taxon>
        <taxon>Platyhelminthes</taxon>
        <taxon>Trematoda</taxon>
        <taxon>Digenea</taxon>
        <taxon>Plagiorchiida</taxon>
        <taxon>Echinostomata</taxon>
        <taxon>Echinostomatoidea</taxon>
        <taxon>Fasciolidae</taxon>
        <taxon>Fasciolopsis</taxon>
    </lineage>
</organism>
<dbReference type="AlphaFoldDB" id="A0A8E0VM13"/>
<name>A0A8E0VM13_9TREM</name>
<dbReference type="EMBL" id="LUCM01003558">
    <property type="protein sequence ID" value="KAA0195630.1"/>
    <property type="molecule type" value="Genomic_DNA"/>
</dbReference>
<reference evidence="1" key="1">
    <citation type="submission" date="2019-05" db="EMBL/GenBank/DDBJ databases">
        <title>Annotation for the trematode Fasciolopsis buski.</title>
        <authorList>
            <person name="Choi Y.-J."/>
        </authorList>
    </citation>
    <scope>NUCLEOTIDE SEQUENCE</scope>
    <source>
        <strain evidence="1">HT</strain>
        <tissue evidence="1">Whole worm</tissue>
    </source>
</reference>
<proteinExistence type="predicted"/>
<comment type="caution">
    <text evidence="1">The sequence shown here is derived from an EMBL/GenBank/DDBJ whole genome shotgun (WGS) entry which is preliminary data.</text>
</comment>